<dbReference type="InterPro" id="IPR029058">
    <property type="entry name" value="AB_hydrolase_fold"/>
</dbReference>
<name>D3Q987_STANL</name>
<protein>
    <recommendedName>
        <fullName evidence="1">AB hydrolase-1 domain-containing protein</fullName>
    </recommendedName>
</protein>
<keyword evidence="3" id="KW-1185">Reference proteome</keyword>
<proteinExistence type="predicted"/>
<dbReference type="STRING" id="446470.Snas_2894"/>
<evidence type="ECO:0000313" key="2">
    <source>
        <dbReference type="EMBL" id="ADD42569.1"/>
    </source>
</evidence>
<dbReference type="AlphaFoldDB" id="D3Q987"/>
<dbReference type="EMBL" id="CP001778">
    <property type="protein sequence ID" value="ADD42569.1"/>
    <property type="molecule type" value="Genomic_DNA"/>
</dbReference>
<reference evidence="2 3" key="1">
    <citation type="journal article" date="2009" name="Stand. Genomic Sci.">
        <title>Complete genome sequence of Stackebrandtia nassauensis type strain (LLR-40K-21).</title>
        <authorList>
            <person name="Munk C."/>
            <person name="Lapidus A."/>
            <person name="Copeland A."/>
            <person name="Jando M."/>
            <person name="Mayilraj S."/>
            <person name="Glavina Del Rio T."/>
            <person name="Nolan M."/>
            <person name="Chen F."/>
            <person name="Lucas S."/>
            <person name="Tice H."/>
            <person name="Cheng J.F."/>
            <person name="Han C."/>
            <person name="Detter J.C."/>
            <person name="Bruce D."/>
            <person name="Goodwin L."/>
            <person name="Chain P."/>
            <person name="Pitluck S."/>
            <person name="Goker M."/>
            <person name="Ovchinikova G."/>
            <person name="Pati A."/>
            <person name="Ivanova N."/>
            <person name="Mavromatis K."/>
            <person name="Chen A."/>
            <person name="Palaniappan K."/>
            <person name="Land M."/>
            <person name="Hauser L."/>
            <person name="Chang Y.J."/>
            <person name="Jeffries C.D."/>
            <person name="Bristow J."/>
            <person name="Eisen J.A."/>
            <person name="Markowitz V."/>
            <person name="Hugenholtz P."/>
            <person name="Kyrpides N.C."/>
            <person name="Klenk H.P."/>
        </authorList>
    </citation>
    <scope>NUCLEOTIDE SEQUENCE [LARGE SCALE GENOMIC DNA]</scope>
    <source>
        <strain evidence="3">DSM 44728 / CIP 108903 / NRRL B-16338 / NBRC 102104 / LLR-40K-21</strain>
    </source>
</reference>
<dbReference type="GO" id="GO:0016020">
    <property type="term" value="C:membrane"/>
    <property type="evidence" value="ECO:0007669"/>
    <property type="project" value="TreeGrafter"/>
</dbReference>
<dbReference type="InterPro" id="IPR050266">
    <property type="entry name" value="AB_hydrolase_sf"/>
</dbReference>
<dbReference type="Pfam" id="PF00561">
    <property type="entry name" value="Abhydrolase_1"/>
    <property type="match status" value="1"/>
</dbReference>
<dbReference type="SUPFAM" id="SSF53474">
    <property type="entry name" value="alpha/beta-Hydrolases"/>
    <property type="match status" value="1"/>
</dbReference>
<dbReference type="Gene3D" id="3.40.50.1820">
    <property type="entry name" value="alpha/beta hydrolase"/>
    <property type="match status" value="1"/>
</dbReference>
<sequence length="100" mass="10775">MEALAASRTVYVVDLEDALRDSAANMFVHKELATTELVAATTQPTLVVWGDQDTIMPPAQAARFAKLIPDAEAHMVDDCGHALTLDCPDETTALMKAFLS</sequence>
<dbReference type="InterPro" id="IPR000073">
    <property type="entry name" value="AB_hydrolase_1"/>
</dbReference>
<dbReference type="Proteomes" id="UP000000844">
    <property type="component" value="Chromosome"/>
</dbReference>
<dbReference type="KEGG" id="sna:Snas_2894"/>
<accession>D3Q987</accession>
<organism evidence="2 3">
    <name type="scientific">Stackebrandtia nassauensis (strain DSM 44728 / CIP 108903 / NRRL B-16338 / NBRC 102104 / LLR-40K-21)</name>
    <dbReference type="NCBI Taxonomy" id="446470"/>
    <lineage>
        <taxon>Bacteria</taxon>
        <taxon>Bacillati</taxon>
        <taxon>Actinomycetota</taxon>
        <taxon>Actinomycetes</taxon>
        <taxon>Glycomycetales</taxon>
        <taxon>Glycomycetaceae</taxon>
        <taxon>Stackebrandtia</taxon>
    </lineage>
</organism>
<evidence type="ECO:0000259" key="1">
    <source>
        <dbReference type="Pfam" id="PF00561"/>
    </source>
</evidence>
<dbReference type="GO" id="GO:0003824">
    <property type="term" value="F:catalytic activity"/>
    <property type="evidence" value="ECO:0007669"/>
    <property type="project" value="UniProtKB-ARBA"/>
</dbReference>
<evidence type="ECO:0000313" key="3">
    <source>
        <dbReference type="Proteomes" id="UP000000844"/>
    </source>
</evidence>
<gene>
    <name evidence="2" type="ordered locus">Snas_2894</name>
</gene>
<dbReference type="eggNOG" id="COG2267">
    <property type="taxonomic scope" value="Bacteria"/>
</dbReference>
<dbReference type="PANTHER" id="PTHR43798">
    <property type="entry name" value="MONOACYLGLYCEROL LIPASE"/>
    <property type="match status" value="1"/>
</dbReference>
<dbReference type="HOGENOM" id="CLU_2304302_0_0_11"/>
<dbReference type="PANTHER" id="PTHR43798:SF33">
    <property type="entry name" value="HYDROLASE, PUTATIVE (AFU_ORTHOLOGUE AFUA_2G14860)-RELATED"/>
    <property type="match status" value="1"/>
</dbReference>
<feature type="domain" description="AB hydrolase-1" evidence="1">
    <location>
        <begin position="39"/>
        <end position="84"/>
    </location>
</feature>